<organism evidence="2 3">
    <name type="scientific">Secundilactobacillus collinoides DSM 20515 = JCM 1123</name>
    <dbReference type="NCBI Taxonomy" id="1423733"/>
    <lineage>
        <taxon>Bacteria</taxon>
        <taxon>Bacillati</taxon>
        <taxon>Bacillota</taxon>
        <taxon>Bacilli</taxon>
        <taxon>Lactobacillales</taxon>
        <taxon>Lactobacillaceae</taxon>
        <taxon>Secundilactobacillus</taxon>
    </lineage>
</organism>
<dbReference type="EMBL" id="AYYR01000074">
    <property type="protein sequence ID" value="KRM74578.1"/>
    <property type="molecule type" value="Genomic_DNA"/>
</dbReference>
<keyword evidence="1" id="KW-0732">Signal</keyword>
<gene>
    <name evidence="2" type="ORF">FC82_GL003238</name>
</gene>
<dbReference type="AlphaFoldDB" id="A0A0R2B7G0"/>
<evidence type="ECO:0000256" key="1">
    <source>
        <dbReference type="SAM" id="SignalP"/>
    </source>
</evidence>
<feature type="signal peptide" evidence="1">
    <location>
        <begin position="1"/>
        <end position="27"/>
    </location>
</feature>
<dbReference type="RefSeq" id="WP_056997119.1">
    <property type="nucleotide sequence ID" value="NZ_AYYR01000074.1"/>
</dbReference>
<evidence type="ECO:0000313" key="2">
    <source>
        <dbReference type="EMBL" id="KRM74578.1"/>
    </source>
</evidence>
<dbReference type="Proteomes" id="UP000051845">
    <property type="component" value="Unassembled WGS sequence"/>
</dbReference>
<accession>A0A0R2B7G0</accession>
<comment type="caution">
    <text evidence="2">The sequence shown here is derived from an EMBL/GenBank/DDBJ whole genome shotgun (WGS) entry which is preliminary data.</text>
</comment>
<sequence>MKRYRHLLLITAFAAGFALFIPITAQAAKTTNTIPKTLRGTWYFYVKGEGYDKYKLTTHTLTETLVTAFETKKEHHYSAKSLRVVKFKKAYYIWSSNGTGISIGFNPGKVKVSGKYQTALAVDGLSDKTLKKGKTSTAVGDVYTAFKTKKNYTIYF</sequence>
<name>A0A0R2B7G0_SECCO</name>
<proteinExistence type="predicted"/>
<evidence type="ECO:0008006" key="4">
    <source>
        <dbReference type="Google" id="ProtNLM"/>
    </source>
</evidence>
<reference evidence="2 3" key="1">
    <citation type="journal article" date="2015" name="Genome Announc.">
        <title>Expanding the biotechnology potential of lactobacilli through comparative genomics of 213 strains and associated genera.</title>
        <authorList>
            <person name="Sun Z."/>
            <person name="Harris H.M."/>
            <person name="McCann A."/>
            <person name="Guo C."/>
            <person name="Argimon S."/>
            <person name="Zhang W."/>
            <person name="Yang X."/>
            <person name="Jeffery I.B."/>
            <person name="Cooney J.C."/>
            <person name="Kagawa T.F."/>
            <person name="Liu W."/>
            <person name="Song Y."/>
            <person name="Salvetti E."/>
            <person name="Wrobel A."/>
            <person name="Rasinkangas P."/>
            <person name="Parkhill J."/>
            <person name="Rea M.C."/>
            <person name="O'Sullivan O."/>
            <person name="Ritari J."/>
            <person name="Douillard F.P."/>
            <person name="Paul Ross R."/>
            <person name="Yang R."/>
            <person name="Briner A.E."/>
            <person name="Felis G.E."/>
            <person name="de Vos W.M."/>
            <person name="Barrangou R."/>
            <person name="Klaenhammer T.R."/>
            <person name="Caufield P.W."/>
            <person name="Cui Y."/>
            <person name="Zhang H."/>
            <person name="O'Toole P.W."/>
        </authorList>
    </citation>
    <scope>NUCLEOTIDE SEQUENCE [LARGE SCALE GENOMIC DNA]</scope>
    <source>
        <strain evidence="2 3">DSM 20515</strain>
    </source>
</reference>
<evidence type="ECO:0000313" key="3">
    <source>
        <dbReference type="Proteomes" id="UP000051845"/>
    </source>
</evidence>
<dbReference type="PATRIC" id="fig|1423733.4.peg.3363"/>
<protein>
    <recommendedName>
        <fullName evidence="4">Lipocalin-like domain-containing protein</fullName>
    </recommendedName>
</protein>
<feature type="chain" id="PRO_5006415211" description="Lipocalin-like domain-containing protein" evidence="1">
    <location>
        <begin position="28"/>
        <end position="156"/>
    </location>
</feature>